<evidence type="ECO:0000313" key="2">
    <source>
        <dbReference type="Proteomes" id="UP000633731"/>
    </source>
</evidence>
<reference evidence="1" key="1">
    <citation type="submission" date="2021-01" db="EMBL/GenBank/DDBJ databases">
        <title>Draft genome of Pantoea agglomerans Eh 335.</title>
        <authorList>
            <person name="Emsley S.A."/>
            <person name="Oline D.K."/>
            <person name="Saw J.H."/>
            <person name="Ushijima B."/>
            <person name="Videau P."/>
            <person name="Koyack M.J."/>
        </authorList>
    </citation>
    <scope>NUCLEOTIDE SEQUENCE</scope>
    <source>
        <strain evidence="1">Eh 335</strain>
    </source>
</reference>
<dbReference type="EMBL" id="JAEOXF010000004">
    <property type="protein sequence ID" value="MBK4725419.1"/>
    <property type="molecule type" value="Genomic_DNA"/>
</dbReference>
<gene>
    <name evidence="1" type="ORF">JJL49_09295</name>
</gene>
<keyword evidence="2" id="KW-1185">Reference proteome</keyword>
<accession>A0ACC5RL75</accession>
<dbReference type="Proteomes" id="UP000633731">
    <property type="component" value="Unassembled WGS sequence"/>
</dbReference>
<name>A0ACC5RL75_ENTAG</name>
<evidence type="ECO:0000313" key="1">
    <source>
        <dbReference type="EMBL" id="MBK4725419.1"/>
    </source>
</evidence>
<protein>
    <submittedName>
        <fullName evidence="1">Uncharacterized protein</fullName>
    </submittedName>
</protein>
<proteinExistence type="predicted"/>
<comment type="caution">
    <text evidence="1">The sequence shown here is derived from an EMBL/GenBank/DDBJ whole genome shotgun (WGS) entry which is preliminary data.</text>
</comment>
<organism evidence="1 2">
    <name type="scientific">Enterobacter agglomerans</name>
    <name type="common">Erwinia herbicola</name>
    <name type="synonym">Pantoea agglomerans</name>
    <dbReference type="NCBI Taxonomy" id="549"/>
    <lineage>
        <taxon>Bacteria</taxon>
        <taxon>Pseudomonadati</taxon>
        <taxon>Pseudomonadota</taxon>
        <taxon>Gammaproteobacteria</taxon>
        <taxon>Enterobacterales</taxon>
        <taxon>Erwiniaceae</taxon>
        <taxon>Pantoea</taxon>
        <taxon>Pantoea agglomerans group</taxon>
    </lineage>
</organism>
<sequence>MAIKNFSYSQFSNLFIEGVGIHASFSINLIVKDENTSSGKNVHISATGKSNVVKAAGSGSILFWCKIKDLLNNKIYNLERKRGEYFAMGIDDILIGSTYFKIQNKSLSSPRIEMEAGYFYDSGYTGAVPPFPGSMKKTIILTPFGGW</sequence>